<dbReference type="PANTHER" id="PTHR31551:SF1">
    <property type="entry name" value="COILED-COIL DOMAIN-CONTAINING PROTEIN 12"/>
    <property type="match status" value="1"/>
</dbReference>
<dbReference type="PANTHER" id="PTHR31551">
    <property type="entry name" value="PRE-MRNA-SPLICING FACTOR CWF18"/>
    <property type="match status" value="1"/>
</dbReference>
<evidence type="ECO:0000313" key="3">
    <source>
        <dbReference type="Proteomes" id="UP000054248"/>
    </source>
</evidence>
<reference evidence="2 3" key="1">
    <citation type="submission" date="2014-04" db="EMBL/GenBank/DDBJ databases">
        <authorList>
            <consortium name="DOE Joint Genome Institute"/>
            <person name="Kuo A."/>
            <person name="Girlanda M."/>
            <person name="Perotto S."/>
            <person name="Kohler A."/>
            <person name="Nagy L.G."/>
            <person name="Floudas D."/>
            <person name="Copeland A."/>
            <person name="Barry K.W."/>
            <person name="Cichocki N."/>
            <person name="Veneault-Fourrey C."/>
            <person name="LaButti K."/>
            <person name="Lindquist E.A."/>
            <person name="Lipzen A."/>
            <person name="Lundell T."/>
            <person name="Morin E."/>
            <person name="Murat C."/>
            <person name="Sun H."/>
            <person name="Tunlid A."/>
            <person name="Henrissat B."/>
            <person name="Grigoriev I.V."/>
            <person name="Hibbett D.S."/>
            <person name="Martin F."/>
            <person name="Nordberg H.P."/>
            <person name="Cantor M.N."/>
            <person name="Hua S.X."/>
        </authorList>
    </citation>
    <scope>NUCLEOTIDE SEQUENCE [LARGE SCALE GENOMIC DNA]</scope>
    <source>
        <strain evidence="2 3">MUT 4182</strain>
    </source>
</reference>
<organism evidence="2 3">
    <name type="scientific">Tulasnella calospora MUT 4182</name>
    <dbReference type="NCBI Taxonomy" id="1051891"/>
    <lineage>
        <taxon>Eukaryota</taxon>
        <taxon>Fungi</taxon>
        <taxon>Dikarya</taxon>
        <taxon>Basidiomycota</taxon>
        <taxon>Agaricomycotina</taxon>
        <taxon>Agaricomycetes</taxon>
        <taxon>Cantharellales</taxon>
        <taxon>Tulasnellaceae</taxon>
        <taxon>Tulasnella</taxon>
    </lineage>
</organism>
<feature type="region of interest" description="Disordered" evidence="1">
    <location>
        <begin position="136"/>
        <end position="167"/>
    </location>
</feature>
<dbReference type="InterPro" id="IPR013169">
    <property type="entry name" value="mRNA_splic_Cwf18-like"/>
</dbReference>
<evidence type="ECO:0000256" key="1">
    <source>
        <dbReference type="SAM" id="MobiDB-lite"/>
    </source>
</evidence>
<proteinExistence type="predicted"/>
<protein>
    <recommendedName>
        <fullName evidence="4">mRNA splicing factor</fullName>
    </recommendedName>
</protein>
<dbReference type="OrthoDB" id="10261348at2759"/>
<feature type="compositionally biased region" description="Acidic residues" evidence="1">
    <location>
        <begin position="156"/>
        <end position="167"/>
    </location>
</feature>
<dbReference type="GO" id="GO:0005684">
    <property type="term" value="C:U2-type spliceosomal complex"/>
    <property type="evidence" value="ECO:0007669"/>
    <property type="project" value="TreeGrafter"/>
</dbReference>
<feature type="region of interest" description="Disordered" evidence="1">
    <location>
        <begin position="25"/>
        <end position="70"/>
    </location>
</feature>
<dbReference type="HOGENOM" id="CLU_091076_1_1_1"/>
<keyword evidence="3" id="KW-1185">Reference proteome</keyword>
<dbReference type="Proteomes" id="UP000054248">
    <property type="component" value="Unassembled WGS sequence"/>
</dbReference>
<dbReference type="STRING" id="1051891.A0A0C3Q8E1"/>
<evidence type="ECO:0000313" key="2">
    <source>
        <dbReference type="EMBL" id="KIO19999.1"/>
    </source>
</evidence>
<dbReference type="EMBL" id="KN823193">
    <property type="protein sequence ID" value="KIO19999.1"/>
    <property type="molecule type" value="Genomic_DNA"/>
</dbReference>
<sequence>MTTTTNSLESASEARKERLIALRRRKLGQDVEEGGEGSKEPFRFRQRNFDPETRTLRKHNAGEEQEDTVENQVKGLAEKIIAEDEERRNQELDLFNIAPKRPNWDLKRNLEKKLSRLERKTAESIHVLIRKRMVAQQGTPDDLSAQINAQQRDAERDEADEASDEEE</sequence>
<reference evidence="3" key="2">
    <citation type="submission" date="2015-01" db="EMBL/GenBank/DDBJ databases">
        <title>Evolutionary Origins and Diversification of the Mycorrhizal Mutualists.</title>
        <authorList>
            <consortium name="DOE Joint Genome Institute"/>
            <consortium name="Mycorrhizal Genomics Consortium"/>
            <person name="Kohler A."/>
            <person name="Kuo A."/>
            <person name="Nagy L.G."/>
            <person name="Floudas D."/>
            <person name="Copeland A."/>
            <person name="Barry K.W."/>
            <person name="Cichocki N."/>
            <person name="Veneault-Fourrey C."/>
            <person name="LaButti K."/>
            <person name="Lindquist E.A."/>
            <person name="Lipzen A."/>
            <person name="Lundell T."/>
            <person name="Morin E."/>
            <person name="Murat C."/>
            <person name="Riley R."/>
            <person name="Ohm R."/>
            <person name="Sun H."/>
            <person name="Tunlid A."/>
            <person name="Henrissat B."/>
            <person name="Grigoriev I.V."/>
            <person name="Hibbett D.S."/>
            <person name="Martin F."/>
        </authorList>
    </citation>
    <scope>NUCLEOTIDE SEQUENCE [LARGE SCALE GENOMIC DNA]</scope>
    <source>
        <strain evidence="3">MUT 4182</strain>
    </source>
</reference>
<evidence type="ECO:0008006" key="4">
    <source>
        <dbReference type="Google" id="ProtNLM"/>
    </source>
</evidence>
<gene>
    <name evidence="2" type="ORF">M407DRAFT_245977</name>
</gene>
<dbReference type="GO" id="GO:0071014">
    <property type="term" value="C:post-mRNA release spliceosomal complex"/>
    <property type="evidence" value="ECO:0007669"/>
    <property type="project" value="TreeGrafter"/>
</dbReference>
<accession>A0A0C3Q8E1</accession>
<feature type="compositionally biased region" description="Basic and acidic residues" evidence="1">
    <location>
        <begin position="36"/>
        <end position="55"/>
    </location>
</feature>
<dbReference type="Pfam" id="PF08315">
    <property type="entry name" value="cwf18"/>
    <property type="match status" value="1"/>
</dbReference>
<name>A0A0C3Q8E1_9AGAM</name>
<dbReference type="AlphaFoldDB" id="A0A0C3Q8E1"/>